<dbReference type="Gene3D" id="1.20.1050.10">
    <property type="match status" value="1"/>
</dbReference>
<dbReference type="SUPFAM" id="SSF52833">
    <property type="entry name" value="Thioredoxin-like"/>
    <property type="match status" value="1"/>
</dbReference>
<name>A0AAE0TQY5_9PEZI</name>
<dbReference type="Pfam" id="PF13409">
    <property type="entry name" value="GST_N_2"/>
    <property type="match status" value="1"/>
</dbReference>
<protein>
    <recommendedName>
        <fullName evidence="1">GST N-terminal domain-containing protein</fullName>
    </recommendedName>
</protein>
<evidence type="ECO:0000313" key="2">
    <source>
        <dbReference type="EMBL" id="KAK3671470.1"/>
    </source>
</evidence>
<evidence type="ECO:0000313" key="3">
    <source>
        <dbReference type="Proteomes" id="UP001274830"/>
    </source>
</evidence>
<sequence>MAPADDIVFYDIASKQPLTTFGPNPWKTRLALNFKGLPYKTQWVQMPDISKVREELGIPANRTLPDGTPYHTLPAMNDNGTLVGDSFEIALHLDAAHPNTPRLFRPNTYGLTAAFNAYVDGIFTKHVGLSTKMPFDAAVEEEVMAIFAKRAGVEKLDDVQPSEEERKSLLSTFESALGELAKAYQHTGGTTDWIWRPNGTDQAQRQRPPAGRKGTEIQLDGDEFVYADFIVGAWLKMMEGSIPDNEWQLVRGWHGGIWGRLVDALEPLTVMR</sequence>
<feature type="domain" description="GST N-terminal" evidence="1">
    <location>
        <begin position="12"/>
        <end position="101"/>
    </location>
</feature>
<comment type="caution">
    <text evidence="2">The sequence shown here is derived from an EMBL/GenBank/DDBJ whole genome shotgun (WGS) entry which is preliminary data.</text>
</comment>
<dbReference type="InterPro" id="IPR036249">
    <property type="entry name" value="Thioredoxin-like_sf"/>
</dbReference>
<dbReference type="PROSITE" id="PS50404">
    <property type="entry name" value="GST_NTER"/>
    <property type="match status" value="1"/>
</dbReference>
<keyword evidence="3" id="KW-1185">Reference proteome</keyword>
<organism evidence="2 3">
    <name type="scientific">Recurvomyces mirabilis</name>
    <dbReference type="NCBI Taxonomy" id="574656"/>
    <lineage>
        <taxon>Eukaryota</taxon>
        <taxon>Fungi</taxon>
        <taxon>Dikarya</taxon>
        <taxon>Ascomycota</taxon>
        <taxon>Pezizomycotina</taxon>
        <taxon>Dothideomycetes</taxon>
        <taxon>Dothideomycetidae</taxon>
        <taxon>Mycosphaerellales</taxon>
        <taxon>Teratosphaeriaceae</taxon>
        <taxon>Recurvomyces</taxon>
    </lineage>
</organism>
<reference evidence="2" key="1">
    <citation type="submission" date="2023-07" db="EMBL/GenBank/DDBJ databases">
        <title>Black Yeasts Isolated from many extreme environments.</title>
        <authorList>
            <person name="Coleine C."/>
            <person name="Stajich J.E."/>
            <person name="Selbmann L."/>
        </authorList>
    </citation>
    <scope>NUCLEOTIDE SEQUENCE</scope>
    <source>
        <strain evidence="2">CCFEE 5485</strain>
    </source>
</reference>
<dbReference type="InterPro" id="IPR004045">
    <property type="entry name" value="Glutathione_S-Trfase_N"/>
</dbReference>
<dbReference type="Gene3D" id="3.40.30.10">
    <property type="entry name" value="Glutaredoxin"/>
    <property type="match status" value="1"/>
</dbReference>
<dbReference type="Pfam" id="PF22041">
    <property type="entry name" value="GST_C_7"/>
    <property type="match status" value="1"/>
</dbReference>
<dbReference type="EMBL" id="JAUTXT010000042">
    <property type="protein sequence ID" value="KAK3671470.1"/>
    <property type="molecule type" value="Genomic_DNA"/>
</dbReference>
<dbReference type="CDD" id="cd03038">
    <property type="entry name" value="GST_N_etherase_LigE"/>
    <property type="match status" value="1"/>
</dbReference>
<accession>A0AAE0TQY5</accession>
<gene>
    <name evidence="2" type="ORF">LTR78_008569</name>
</gene>
<dbReference type="InterPro" id="IPR054416">
    <property type="entry name" value="GST_UstS-like_C"/>
</dbReference>
<evidence type="ECO:0000259" key="1">
    <source>
        <dbReference type="PROSITE" id="PS50404"/>
    </source>
</evidence>
<dbReference type="AlphaFoldDB" id="A0AAE0TQY5"/>
<dbReference type="Proteomes" id="UP001274830">
    <property type="component" value="Unassembled WGS sequence"/>
</dbReference>
<proteinExistence type="predicted"/>